<accession>A0ABT0IMC0</accession>
<feature type="transmembrane region" description="Helical" evidence="1">
    <location>
        <begin position="12"/>
        <end position="33"/>
    </location>
</feature>
<evidence type="ECO:0000256" key="1">
    <source>
        <dbReference type="SAM" id="Phobius"/>
    </source>
</evidence>
<evidence type="ECO:0000313" key="2">
    <source>
        <dbReference type="EMBL" id="MCK8778991.1"/>
    </source>
</evidence>
<dbReference type="Proteomes" id="UP001202827">
    <property type="component" value="Unassembled WGS sequence"/>
</dbReference>
<feature type="transmembrane region" description="Helical" evidence="1">
    <location>
        <begin position="39"/>
        <end position="58"/>
    </location>
</feature>
<name>A0ABT0IMC0_9HYPH</name>
<protein>
    <recommendedName>
        <fullName evidence="4">LPXTG cell wall anchor domain-containing protein</fullName>
    </recommendedName>
</protein>
<dbReference type="EMBL" id="JALPRY010000004">
    <property type="protein sequence ID" value="MCK8778991.1"/>
    <property type="molecule type" value="Genomic_DNA"/>
</dbReference>
<proteinExistence type="predicted"/>
<organism evidence="2 3">
    <name type="scientific">Neorhizobium turbinariae</name>
    <dbReference type="NCBI Taxonomy" id="2937795"/>
    <lineage>
        <taxon>Bacteria</taxon>
        <taxon>Pseudomonadati</taxon>
        <taxon>Pseudomonadota</taxon>
        <taxon>Alphaproteobacteria</taxon>
        <taxon>Hyphomicrobiales</taxon>
        <taxon>Rhizobiaceae</taxon>
        <taxon>Rhizobium/Agrobacterium group</taxon>
        <taxon>Neorhizobium</taxon>
    </lineage>
</organism>
<reference evidence="2 3" key="1">
    <citation type="submission" date="2022-04" db="EMBL/GenBank/DDBJ databases">
        <title>Rhizobium coralii sp. nov., isolated from coral Turbinaria peltata.</title>
        <authorList>
            <person name="Sun H."/>
        </authorList>
    </citation>
    <scope>NUCLEOTIDE SEQUENCE [LARGE SCALE GENOMIC DNA]</scope>
    <source>
        <strain evidence="2 3">NTR19</strain>
    </source>
</reference>
<keyword evidence="1" id="KW-1133">Transmembrane helix</keyword>
<keyword evidence="1" id="KW-0472">Membrane</keyword>
<evidence type="ECO:0000313" key="3">
    <source>
        <dbReference type="Proteomes" id="UP001202827"/>
    </source>
</evidence>
<sequence length="69" mass="7532">MTPEAKSHAIAAGVILVAAILVIYFLPTIVIGIGQYSPILGFVVGALLLLGFFAVFWLRARYQKNRRGE</sequence>
<keyword evidence="1" id="KW-0812">Transmembrane</keyword>
<keyword evidence="3" id="KW-1185">Reference proteome</keyword>
<gene>
    <name evidence="2" type="ORF">M0654_03235</name>
</gene>
<comment type="caution">
    <text evidence="2">The sequence shown here is derived from an EMBL/GenBank/DDBJ whole genome shotgun (WGS) entry which is preliminary data.</text>
</comment>
<evidence type="ECO:0008006" key="4">
    <source>
        <dbReference type="Google" id="ProtNLM"/>
    </source>
</evidence>
<dbReference type="RefSeq" id="WP_248681809.1">
    <property type="nucleotide sequence ID" value="NZ_JALPRY010000004.1"/>
</dbReference>